<sequence>MDFQEQFETFDAKTRAALVFRYREELSSAHVAQLVGERPEQVELRLGRALARLRDRGALTRPLGEDELYQWLDKLRDEPGFSSFSLVLAVRRERGRRRRFGRRAS</sequence>
<dbReference type="RefSeq" id="WP_344656647.1">
    <property type="nucleotide sequence ID" value="NZ_BAAAQM010000008.1"/>
</dbReference>
<dbReference type="EMBL" id="BAAAQM010000008">
    <property type="protein sequence ID" value="GAA1962944.1"/>
    <property type="molecule type" value="Genomic_DNA"/>
</dbReference>
<dbReference type="Proteomes" id="UP001499854">
    <property type="component" value="Unassembled WGS sequence"/>
</dbReference>
<dbReference type="InterPro" id="IPR013324">
    <property type="entry name" value="RNA_pol_sigma_r3/r4-like"/>
</dbReference>
<keyword evidence="2" id="KW-1185">Reference proteome</keyword>
<evidence type="ECO:0008006" key="3">
    <source>
        <dbReference type="Google" id="ProtNLM"/>
    </source>
</evidence>
<dbReference type="SUPFAM" id="SSF88659">
    <property type="entry name" value="Sigma3 and sigma4 domains of RNA polymerase sigma factors"/>
    <property type="match status" value="1"/>
</dbReference>
<dbReference type="InterPro" id="IPR036388">
    <property type="entry name" value="WH-like_DNA-bd_sf"/>
</dbReference>
<gene>
    <name evidence="1" type="ORF">GCM10009838_19900</name>
</gene>
<evidence type="ECO:0000313" key="1">
    <source>
        <dbReference type="EMBL" id="GAA1962944.1"/>
    </source>
</evidence>
<dbReference type="Gene3D" id="1.10.10.10">
    <property type="entry name" value="Winged helix-like DNA-binding domain superfamily/Winged helix DNA-binding domain"/>
    <property type="match status" value="1"/>
</dbReference>
<reference evidence="2" key="1">
    <citation type="journal article" date="2019" name="Int. J. Syst. Evol. Microbiol.">
        <title>The Global Catalogue of Microorganisms (GCM) 10K type strain sequencing project: providing services to taxonomists for standard genome sequencing and annotation.</title>
        <authorList>
            <consortium name="The Broad Institute Genomics Platform"/>
            <consortium name="The Broad Institute Genome Sequencing Center for Infectious Disease"/>
            <person name="Wu L."/>
            <person name="Ma J."/>
        </authorList>
    </citation>
    <scope>NUCLEOTIDE SEQUENCE [LARGE SCALE GENOMIC DNA]</scope>
    <source>
        <strain evidence="2">JCM 16013</strain>
    </source>
</reference>
<proteinExistence type="predicted"/>
<accession>A0ABP5CEY4</accession>
<protein>
    <recommendedName>
        <fullName evidence="3">RNA polymerase, sigma-24 subunit, ECF subfamily</fullName>
    </recommendedName>
</protein>
<evidence type="ECO:0000313" key="2">
    <source>
        <dbReference type="Proteomes" id="UP001499854"/>
    </source>
</evidence>
<organism evidence="1 2">
    <name type="scientific">Catenulispora subtropica</name>
    <dbReference type="NCBI Taxonomy" id="450798"/>
    <lineage>
        <taxon>Bacteria</taxon>
        <taxon>Bacillati</taxon>
        <taxon>Actinomycetota</taxon>
        <taxon>Actinomycetes</taxon>
        <taxon>Catenulisporales</taxon>
        <taxon>Catenulisporaceae</taxon>
        <taxon>Catenulispora</taxon>
    </lineage>
</organism>
<name>A0ABP5CEY4_9ACTN</name>
<comment type="caution">
    <text evidence="1">The sequence shown here is derived from an EMBL/GenBank/DDBJ whole genome shotgun (WGS) entry which is preliminary data.</text>
</comment>